<dbReference type="STRING" id="1434700.SAMN06296427_10251"/>
<gene>
    <name evidence="1" type="ORF">SAMN06296427_10251</name>
</gene>
<dbReference type="InterPro" id="IPR025636">
    <property type="entry name" value="DUF4294"/>
</dbReference>
<sequence length="217" mass="25917">MRFMNFKLLLILIILFPCFIFSQVEPQKEQELQKELAEMDSITEDDLAAFDTIQLNNADLFHLNLKSDLEKKYYLWLRKRVRDVWPYVKVAVEEYNFIEESSKEFSSNREKRKFVKERQKVLADEFEGKLKDLSRSRGQILIKLIHRETDKTSFQIIKELRGGMNAFLWNSAGGAFDLDLKTQFDPHKTREDLYIEVILEKDFRTGRLEPIQEIEKR</sequence>
<reference evidence="1 2" key="1">
    <citation type="submission" date="2017-04" db="EMBL/GenBank/DDBJ databases">
        <authorList>
            <person name="Afonso C.L."/>
            <person name="Miller P.J."/>
            <person name="Scott M.A."/>
            <person name="Spackman E."/>
            <person name="Goraichik I."/>
            <person name="Dimitrov K.M."/>
            <person name="Suarez D.L."/>
            <person name="Swayne D.E."/>
        </authorList>
    </citation>
    <scope>NUCLEOTIDE SEQUENCE [LARGE SCALE GENOMIC DNA]</scope>
    <source>
        <strain evidence="1 2">CGMCC 1.12708</strain>
    </source>
</reference>
<dbReference type="OrthoDB" id="1491885at2"/>
<dbReference type="Pfam" id="PF14127">
    <property type="entry name" value="DUF4294"/>
    <property type="match status" value="1"/>
</dbReference>
<keyword evidence="2" id="KW-1185">Reference proteome</keyword>
<dbReference type="Proteomes" id="UP000192393">
    <property type="component" value="Unassembled WGS sequence"/>
</dbReference>
<evidence type="ECO:0008006" key="3">
    <source>
        <dbReference type="Google" id="ProtNLM"/>
    </source>
</evidence>
<dbReference type="EMBL" id="FWXS01000002">
    <property type="protein sequence ID" value="SMC41427.1"/>
    <property type="molecule type" value="Genomic_DNA"/>
</dbReference>
<dbReference type="AlphaFoldDB" id="A0A1W1YYX9"/>
<evidence type="ECO:0000313" key="2">
    <source>
        <dbReference type="Proteomes" id="UP000192393"/>
    </source>
</evidence>
<proteinExistence type="predicted"/>
<name>A0A1W1YYX9_9FLAO</name>
<accession>A0A1W1YYX9</accession>
<protein>
    <recommendedName>
        <fullName evidence="3">DUF4294 domain-containing protein</fullName>
    </recommendedName>
</protein>
<evidence type="ECO:0000313" key="1">
    <source>
        <dbReference type="EMBL" id="SMC41427.1"/>
    </source>
</evidence>
<organism evidence="1 2">
    <name type="scientific">Moheibacter sediminis</name>
    <dbReference type="NCBI Taxonomy" id="1434700"/>
    <lineage>
        <taxon>Bacteria</taxon>
        <taxon>Pseudomonadati</taxon>
        <taxon>Bacteroidota</taxon>
        <taxon>Flavobacteriia</taxon>
        <taxon>Flavobacteriales</taxon>
        <taxon>Weeksellaceae</taxon>
        <taxon>Moheibacter</taxon>
    </lineage>
</organism>